<dbReference type="EMBL" id="CP093313">
    <property type="protein sequence ID" value="UWZ82667.1"/>
    <property type="molecule type" value="Genomic_DNA"/>
</dbReference>
<feature type="domain" description="Cytochrome c-552/4" evidence="2">
    <location>
        <begin position="183"/>
        <end position="220"/>
    </location>
</feature>
<dbReference type="RefSeq" id="WP_260791854.1">
    <property type="nucleotide sequence ID" value="NZ_CP093313.1"/>
</dbReference>
<feature type="domain" description="Cytochrome c-552/4" evidence="2">
    <location>
        <begin position="52"/>
        <end position="78"/>
    </location>
</feature>
<evidence type="ECO:0000259" key="2">
    <source>
        <dbReference type="Pfam" id="PF13435"/>
    </source>
</evidence>
<protein>
    <submittedName>
        <fullName evidence="3">Cytochrome c family protein</fullName>
    </submittedName>
</protein>
<keyword evidence="4" id="KW-1185">Reference proteome</keyword>
<dbReference type="Gene3D" id="1.10.1130.10">
    <property type="entry name" value="Flavocytochrome C3, Chain A"/>
    <property type="match status" value="1"/>
</dbReference>
<dbReference type="AlphaFoldDB" id="A0A9J7BJF6"/>
<dbReference type="Proteomes" id="UP001059380">
    <property type="component" value="Chromosome"/>
</dbReference>
<evidence type="ECO:0000313" key="3">
    <source>
        <dbReference type="EMBL" id="UWZ82667.1"/>
    </source>
</evidence>
<dbReference type="InterPro" id="IPR051829">
    <property type="entry name" value="Multiheme_Cytochr_ET"/>
</dbReference>
<dbReference type="InterPro" id="IPR023155">
    <property type="entry name" value="Cyt_c-552/4"/>
</dbReference>
<proteinExistence type="predicted"/>
<dbReference type="SUPFAM" id="SSF48695">
    <property type="entry name" value="Multiheme cytochromes"/>
    <property type="match status" value="1"/>
</dbReference>
<organism evidence="3 4">
    <name type="scientific">Occallatibacter riparius</name>
    <dbReference type="NCBI Taxonomy" id="1002689"/>
    <lineage>
        <taxon>Bacteria</taxon>
        <taxon>Pseudomonadati</taxon>
        <taxon>Acidobacteriota</taxon>
        <taxon>Terriglobia</taxon>
        <taxon>Terriglobales</taxon>
        <taxon>Acidobacteriaceae</taxon>
        <taxon>Occallatibacter</taxon>
    </lineage>
</organism>
<gene>
    <name evidence="3" type="ORF">MOP44_19105</name>
</gene>
<keyword evidence="1" id="KW-0732">Signal</keyword>
<name>A0A9J7BJF6_9BACT</name>
<evidence type="ECO:0000256" key="1">
    <source>
        <dbReference type="ARBA" id="ARBA00022729"/>
    </source>
</evidence>
<dbReference type="KEGG" id="orp:MOP44_19105"/>
<evidence type="ECO:0000313" key="4">
    <source>
        <dbReference type="Proteomes" id="UP001059380"/>
    </source>
</evidence>
<dbReference type="Pfam" id="PF13435">
    <property type="entry name" value="Cytochrome_C554"/>
    <property type="match status" value="2"/>
</dbReference>
<sequence length="411" mass="45020">MSGTLRALGWRALMLIASTVAILAAGTVRMTSVASAERTEPPPPSAYAGDAACAQCHAQQASTYGVTPHAKDSAVADKHHILGSFSDEHNVLRTANPNLIIAMTREPNGFFQSGINISDPKHPTGEAERFDIVIGSGRHGQTYLYWDGDQLYELPVSYSTWKHEWAMSPGYPPDKVHFDRPVVPRCLECHSSYFQWLNPPANRFAKDSLVLGIGCERCHGPGALHVERERSAAPPPRGSEQEAIVNPASLTQERQMSLCSLCHAGAVAPIGAPMRFVAGDNIRNYLEILPPSPDAPVDVHGNQVGALEQSKCFGSGKLTCSTCHDVHRVQENADSLSNHCLTCHKMQTCGTYKKLGAYIQTRCVECHMPVQDSAKITFSEGTNTLRAELRSHRIAIYSDVSERVERRLQRK</sequence>
<dbReference type="InterPro" id="IPR036280">
    <property type="entry name" value="Multihaem_cyt_sf"/>
</dbReference>
<dbReference type="PANTHER" id="PTHR35038:SF8">
    <property type="entry name" value="C-TYPE POLYHEME CYTOCHROME OMCC"/>
    <property type="match status" value="1"/>
</dbReference>
<accession>A0A9J7BJF6</accession>
<dbReference type="PANTHER" id="PTHR35038">
    <property type="entry name" value="DISSIMILATORY SULFITE REDUCTASE SIRA"/>
    <property type="match status" value="1"/>
</dbReference>
<reference evidence="3" key="1">
    <citation type="submission" date="2021-04" db="EMBL/GenBank/DDBJ databases">
        <title>Phylogenetic analysis of Acidobacteriaceae.</title>
        <authorList>
            <person name="Qiu L."/>
            <person name="Zhang Q."/>
        </authorList>
    </citation>
    <scope>NUCLEOTIDE SEQUENCE</scope>
    <source>
        <strain evidence="3">DSM 25168</strain>
    </source>
</reference>